<reference evidence="2 3" key="1">
    <citation type="submission" date="2021-03" db="EMBL/GenBank/DDBJ databases">
        <title>Genomic and phenotypic characterization of Chloracidobacterium isolates provides evidence for multiple species.</title>
        <authorList>
            <person name="Saini M.K."/>
            <person name="Costas A.M.G."/>
            <person name="Tank M."/>
            <person name="Bryant D.A."/>
        </authorList>
    </citation>
    <scope>NUCLEOTIDE SEQUENCE [LARGE SCALE GENOMIC DNA]</scope>
    <source>
        <strain evidence="2 3">N</strain>
    </source>
</reference>
<gene>
    <name evidence="2" type="ORF">J8C05_07925</name>
</gene>
<keyword evidence="1" id="KW-0812">Transmembrane</keyword>
<proteinExistence type="predicted"/>
<feature type="transmembrane region" description="Helical" evidence="1">
    <location>
        <begin position="351"/>
        <end position="368"/>
    </location>
</feature>
<sequence length="645" mass="70603">MSDVSPSPSAMNRPRWQLALPALLLVWAVAILPSALPRPWGLLDEQRVWDMATSHGWVDMLFSRNDGERYRPVFWLYYAAIAHGLGPSRTAHHLVQALVLALCGGGYMLLTAQQARVQSWLAWSLPALLFVQAPLAENAYTLAKADWMTALGLLGTLAFGLLALTQPVRWPWWLLAAGMCAGGAVLVKESGLVTIGTVALLGLAGYAARSWRERGLLIWQAAAVLLFVGTYWLPSRYLIQPTTYRLTLADLSLRSMAFNGYIYLTRYPELFLLGGGVLAGLWADRQRLSGRHPVALLAGVAFLSGLAALGLLIVWKWPCGYFLMPVVAGWLAALLLTADALASLPRPGQQVVIGLGLLWLTLNVAGFAQTARLQRAVWHGCGMFVEVYARQGTPDSRLFFPEQVSAAEVPVEADNQIKRRGHERLGALAGAGAFALGDDPENADLRLPTAGDYLALRHYARAFGKHVRLFEDCATDRLLPRLEALGWQLTRVGAYHFQMPNFVPGRDLGRTVRLEHDLYRLDAPPPVHFALNGGRWRTDDWARPRLTLLVNRPGRLVITGEIPAGHPAPVTIDSLVDGVTANRQTLAAGQSSTWEIAVAGAAPGRPVAVTLQAAPAWPAEQLGLRPKGEPLSWPLRQIRFIPDER</sequence>
<keyword evidence="1" id="KW-1133">Transmembrane helix</keyword>
<feature type="transmembrane region" description="Helical" evidence="1">
    <location>
        <begin position="117"/>
        <end position="135"/>
    </location>
</feature>
<evidence type="ECO:0000313" key="3">
    <source>
        <dbReference type="Proteomes" id="UP000677668"/>
    </source>
</evidence>
<protein>
    <recommendedName>
        <fullName evidence="4">Glycosyltransferase RgtA/B/C/D-like domain-containing protein</fullName>
    </recommendedName>
</protein>
<feature type="transmembrane region" description="Helical" evidence="1">
    <location>
        <begin position="193"/>
        <end position="209"/>
    </location>
</feature>
<dbReference type="Proteomes" id="UP000677668">
    <property type="component" value="Chromosome 1"/>
</dbReference>
<evidence type="ECO:0000256" key="1">
    <source>
        <dbReference type="SAM" id="Phobius"/>
    </source>
</evidence>
<feature type="transmembrane region" description="Helical" evidence="1">
    <location>
        <begin position="216"/>
        <end position="233"/>
    </location>
</feature>
<evidence type="ECO:0008006" key="4">
    <source>
        <dbReference type="Google" id="ProtNLM"/>
    </source>
</evidence>
<feature type="transmembrane region" description="Helical" evidence="1">
    <location>
        <begin position="171"/>
        <end position="187"/>
    </location>
</feature>
<evidence type="ECO:0000313" key="2">
    <source>
        <dbReference type="EMBL" id="QUV93301.1"/>
    </source>
</evidence>
<keyword evidence="3" id="KW-1185">Reference proteome</keyword>
<feature type="transmembrane region" description="Helical" evidence="1">
    <location>
        <begin position="261"/>
        <end position="282"/>
    </location>
</feature>
<dbReference type="EMBL" id="CP072642">
    <property type="protein sequence ID" value="QUV93301.1"/>
    <property type="molecule type" value="Genomic_DNA"/>
</dbReference>
<feature type="transmembrane region" description="Helical" evidence="1">
    <location>
        <begin position="321"/>
        <end position="344"/>
    </location>
</feature>
<feature type="transmembrane region" description="Helical" evidence="1">
    <location>
        <begin position="294"/>
        <end position="315"/>
    </location>
</feature>
<feature type="transmembrane region" description="Helical" evidence="1">
    <location>
        <begin position="147"/>
        <end position="164"/>
    </location>
</feature>
<organism evidence="2 3">
    <name type="scientific">Chloracidobacterium sp. N</name>
    <dbReference type="NCBI Taxonomy" id="2821540"/>
    <lineage>
        <taxon>Bacteria</taxon>
        <taxon>Pseudomonadati</taxon>
        <taxon>Acidobacteriota</taxon>
        <taxon>Terriglobia</taxon>
        <taxon>Terriglobales</taxon>
        <taxon>Acidobacteriaceae</taxon>
        <taxon>Chloracidobacterium</taxon>
        <taxon>Chloracidobacterium aggregatum</taxon>
    </lineage>
</organism>
<dbReference type="RefSeq" id="WP_211421694.1">
    <property type="nucleotide sequence ID" value="NZ_CP072642.1"/>
</dbReference>
<feature type="transmembrane region" description="Helical" evidence="1">
    <location>
        <begin position="93"/>
        <end position="110"/>
    </location>
</feature>
<name>A0ABX8B2H7_9BACT</name>
<keyword evidence="1" id="KW-0472">Membrane</keyword>
<accession>A0ABX8B2H7</accession>